<protein>
    <recommendedName>
        <fullName evidence="9">HECT domain-containing protein</fullName>
    </recommendedName>
</protein>
<dbReference type="Pfam" id="PF00632">
    <property type="entry name" value="HECT"/>
    <property type="match status" value="1"/>
</dbReference>
<feature type="repeat" description="RCC1" evidence="7">
    <location>
        <begin position="332"/>
        <end position="383"/>
    </location>
</feature>
<organism evidence="10 11">
    <name type="scientific">Bemisia tabaci</name>
    <name type="common">Sweetpotato whitefly</name>
    <name type="synonym">Aleurodes tabaci</name>
    <dbReference type="NCBI Taxonomy" id="7038"/>
    <lineage>
        <taxon>Eukaryota</taxon>
        <taxon>Metazoa</taxon>
        <taxon>Ecdysozoa</taxon>
        <taxon>Arthropoda</taxon>
        <taxon>Hexapoda</taxon>
        <taxon>Insecta</taxon>
        <taxon>Pterygota</taxon>
        <taxon>Neoptera</taxon>
        <taxon>Paraneoptera</taxon>
        <taxon>Hemiptera</taxon>
        <taxon>Sternorrhyncha</taxon>
        <taxon>Aleyrodoidea</taxon>
        <taxon>Aleyrodidae</taxon>
        <taxon>Aleyrodinae</taxon>
        <taxon>Bemisia</taxon>
    </lineage>
</organism>
<feature type="repeat" description="RCC1" evidence="7">
    <location>
        <begin position="124"/>
        <end position="173"/>
    </location>
</feature>
<dbReference type="GO" id="GO:0005737">
    <property type="term" value="C:cytoplasm"/>
    <property type="evidence" value="ECO:0007669"/>
    <property type="project" value="UniProtKB-SubCell"/>
</dbReference>
<dbReference type="SUPFAM" id="SSF50985">
    <property type="entry name" value="RCC1/BLIP-II"/>
    <property type="match status" value="1"/>
</dbReference>
<sequence length="1100" mass="125300">MFILVPIVLMDWIYSTFVDLAKYFGCQISEDQTIESHEESPTGTHPQDVDIVDSEECLTLKYSPPAVDTIMMYCWGNTSNGELGLGGIEEDNVLVPTQSDFKEARYIKQVACGRTHTLVLTNSGQVYSCGNNDHNQLGHSNIQTRFQLVNGLDYNVITTIACGECHSVAVNEWGQLYAWGSGQFGQLGNDVDTQEKPKIVKSLATHFIVQVCCGYRHCLALNNRGELYSWGSNQYGQLGLNLSTTESIRTPNLVESLKGVPIAFIACGGFHSFAITKSNAVYGWGKNTFGQLGIDSESDRLIFPRQLRTLRSIKVKYIACGEEFSVFLTQDGGVFTCGSGMDGQLGHGTKSNEILPKKVIDLMGSVVTQVSCGRRHTVALVPSRKRIYAFGLGGAGQLGKAIKSATSPQVVTGPWLTTSKAIIQNSESFVMKRIYAGGDRCFCLVTNNPRNVEPDDLRFLPENTQIWKITLAKLLECTLVKSDEIVDQDLLTYLETVLSSMPSINYSFLLANDGHFNCTLLNHGIDIFYTIDCFNTITRIENSSISELILTSFCSIMRSLPVQPLDFEVLRFYLIMPFYHEFDNPKHQNQLQVPFAEAILNLRDTQAEVLGYWYRMMSEEYFERLIRIYKIVVSDQLHRMNNLNWSKALYVAVEFLAKMNTLNNNLKVPYSTFYIPELTEKVDIMEDYCQFALNPNRRPNLFCQYPFLFDAQAKTTILQVDQQIQMHSAMTQASYAAARNLFFSSMNSTPPFLELLVNRNNIIHSTFEALSHYSEADFKKPLKVTFLNEEAEDAGGVKKEFFMLILREILDPKYGMFQYYEETRTIWFSEYSFEDETIYRLIGLICGLAIYNFTIINLPFPLALYKKLLEEPIGLQDLKDLSPQMAKSLQDILDYKEDDLQDVFSLNFEISREVFGEVIVKPLKPNGENIPVTQENKNEFVDLYVDYVLNKSVEKQYNAFHTMFHKVCGGRVLKLFQASELMAVVIGNENYDWYQLEEAADYKNGYTSSDETIRMFWEVFHALPQEEKRKFLLFLTGSDRIPIKGMKDIKIIIQPTTDDKYLPVAHTCFNLLDLPRYKTKEKLRYKLLQAIQQTEGFSLV</sequence>
<reference evidence="10" key="1">
    <citation type="submission" date="2021-12" db="EMBL/GenBank/DDBJ databases">
        <authorList>
            <person name="King R."/>
        </authorList>
    </citation>
    <scope>NUCLEOTIDE SEQUENCE</scope>
</reference>
<dbReference type="SUPFAM" id="SSF56204">
    <property type="entry name" value="Hect, E3 ligase catalytic domain"/>
    <property type="match status" value="1"/>
</dbReference>
<evidence type="ECO:0000256" key="3">
    <source>
        <dbReference type="ARBA" id="ARBA00022679"/>
    </source>
</evidence>
<feature type="repeat" description="RCC1" evidence="7">
    <location>
        <begin position="279"/>
        <end position="331"/>
    </location>
</feature>
<keyword evidence="11" id="KW-1185">Reference proteome</keyword>
<feature type="repeat" description="RCC1" evidence="7">
    <location>
        <begin position="225"/>
        <end position="278"/>
    </location>
</feature>
<evidence type="ECO:0000256" key="2">
    <source>
        <dbReference type="ARBA" id="ARBA00022490"/>
    </source>
</evidence>
<dbReference type="InterPro" id="IPR000408">
    <property type="entry name" value="Reg_chr_condens"/>
</dbReference>
<evidence type="ECO:0000313" key="10">
    <source>
        <dbReference type="EMBL" id="CAH0380826.1"/>
    </source>
</evidence>
<dbReference type="CDD" id="cd00078">
    <property type="entry name" value="HECTc"/>
    <property type="match status" value="1"/>
</dbReference>
<evidence type="ECO:0000259" key="9">
    <source>
        <dbReference type="PROSITE" id="PS50237"/>
    </source>
</evidence>
<dbReference type="PANTHER" id="PTHR45622:SF76">
    <property type="entry name" value="HECT AND RLD DOMAIN CONTAINING E3 UBIQUITIN LIGASE 4, ISOFORM C"/>
    <property type="match status" value="1"/>
</dbReference>
<gene>
    <name evidence="10" type="ORF">BEMITA_LOCUS537</name>
</gene>
<feature type="domain" description="HECT" evidence="9">
    <location>
        <begin position="774"/>
        <end position="1100"/>
    </location>
</feature>
<keyword evidence="3" id="KW-0808">Transferase</keyword>
<dbReference type="InterPro" id="IPR035983">
    <property type="entry name" value="Hect_E3_ubiquitin_ligase"/>
</dbReference>
<dbReference type="FunFam" id="3.30.2410.10:FF:000003">
    <property type="entry name" value="probable E3 ubiquitin-protein ligase HERC4 isoform X1"/>
    <property type="match status" value="1"/>
</dbReference>
<dbReference type="InterPro" id="IPR058923">
    <property type="entry name" value="RCC1-like_dom"/>
</dbReference>
<evidence type="ECO:0000256" key="6">
    <source>
        <dbReference type="PROSITE-ProRule" id="PRU00104"/>
    </source>
</evidence>
<dbReference type="GO" id="GO:0061630">
    <property type="term" value="F:ubiquitin protein ligase activity"/>
    <property type="evidence" value="ECO:0007669"/>
    <property type="project" value="TreeGrafter"/>
</dbReference>
<keyword evidence="5 6" id="KW-0833">Ubl conjugation pathway</keyword>
<evidence type="ECO:0000256" key="4">
    <source>
        <dbReference type="ARBA" id="ARBA00022737"/>
    </source>
</evidence>
<evidence type="ECO:0000256" key="5">
    <source>
        <dbReference type="ARBA" id="ARBA00022786"/>
    </source>
</evidence>
<dbReference type="SMART" id="SM00119">
    <property type="entry name" value="HECTc"/>
    <property type="match status" value="1"/>
</dbReference>
<evidence type="ECO:0000313" key="11">
    <source>
        <dbReference type="Proteomes" id="UP001152759"/>
    </source>
</evidence>
<dbReference type="PRINTS" id="PR00633">
    <property type="entry name" value="RCCNDNSATION"/>
</dbReference>
<dbReference type="PANTHER" id="PTHR45622">
    <property type="entry name" value="UBIQUITIN-PROTEIN LIGASE E3A-RELATED"/>
    <property type="match status" value="1"/>
</dbReference>
<dbReference type="Gene3D" id="2.130.10.30">
    <property type="entry name" value="Regulator of chromosome condensation 1/beta-lactamase-inhibitor protein II"/>
    <property type="match status" value="2"/>
</dbReference>
<dbReference type="Proteomes" id="UP001152759">
    <property type="component" value="Chromosome 1"/>
</dbReference>
<feature type="chain" id="PRO_5040157083" description="HECT domain-containing protein" evidence="8">
    <location>
        <begin position="16"/>
        <end position="1100"/>
    </location>
</feature>
<feature type="active site" description="Glycyl thioester intermediate" evidence="6">
    <location>
        <position position="1068"/>
    </location>
</feature>
<dbReference type="Gene3D" id="3.30.2410.10">
    <property type="entry name" value="Hect, E3 ligase catalytic domain"/>
    <property type="match status" value="1"/>
</dbReference>
<dbReference type="PROSITE" id="PS50237">
    <property type="entry name" value="HECT"/>
    <property type="match status" value="1"/>
</dbReference>
<name>A0A9P0A0B8_BEMTA</name>
<comment type="subcellular location">
    <subcellularLocation>
        <location evidence="1">Cytoplasm</location>
    </subcellularLocation>
</comment>
<dbReference type="Gene3D" id="3.30.2160.10">
    <property type="entry name" value="Hect, E3 ligase catalytic domain"/>
    <property type="match status" value="1"/>
</dbReference>
<feature type="repeat" description="RCC1" evidence="7">
    <location>
        <begin position="70"/>
        <end position="123"/>
    </location>
</feature>
<keyword evidence="8" id="KW-0732">Signal</keyword>
<dbReference type="FunFam" id="3.30.2160.10:FF:000004">
    <property type="entry name" value="probable E3 ubiquitin-protein ligase HERC4 isoform X1"/>
    <property type="match status" value="1"/>
</dbReference>
<dbReference type="InterPro" id="IPR009091">
    <property type="entry name" value="RCC1/BLIP-II"/>
</dbReference>
<evidence type="ECO:0000256" key="7">
    <source>
        <dbReference type="PROSITE-ProRule" id="PRU00235"/>
    </source>
</evidence>
<dbReference type="Pfam" id="PF25390">
    <property type="entry name" value="WD40_RLD"/>
    <property type="match status" value="1"/>
</dbReference>
<evidence type="ECO:0000256" key="8">
    <source>
        <dbReference type="SAM" id="SignalP"/>
    </source>
</evidence>
<dbReference type="Gene3D" id="3.90.1750.10">
    <property type="entry name" value="Hect, E3 ligase catalytic domains"/>
    <property type="match status" value="1"/>
</dbReference>
<evidence type="ECO:0000256" key="1">
    <source>
        <dbReference type="ARBA" id="ARBA00004496"/>
    </source>
</evidence>
<feature type="signal peptide" evidence="8">
    <location>
        <begin position="1"/>
        <end position="15"/>
    </location>
</feature>
<dbReference type="PROSITE" id="PS00626">
    <property type="entry name" value="RCC1_2"/>
    <property type="match status" value="3"/>
</dbReference>
<dbReference type="InterPro" id="IPR051709">
    <property type="entry name" value="Ub-ligase/GTPase-reg"/>
</dbReference>
<keyword evidence="2" id="KW-0963">Cytoplasm</keyword>
<dbReference type="InterPro" id="IPR000569">
    <property type="entry name" value="HECT_dom"/>
</dbReference>
<dbReference type="EMBL" id="OU963862">
    <property type="protein sequence ID" value="CAH0380826.1"/>
    <property type="molecule type" value="Genomic_DNA"/>
</dbReference>
<proteinExistence type="predicted"/>
<keyword evidence="4" id="KW-0677">Repeat</keyword>
<accession>A0A9P0A0B8</accession>
<feature type="repeat" description="RCC1" evidence="7">
    <location>
        <begin position="174"/>
        <end position="224"/>
    </location>
</feature>
<dbReference type="AlphaFoldDB" id="A0A9P0A0B8"/>
<dbReference type="GO" id="GO:0009966">
    <property type="term" value="P:regulation of signal transduction"/>
    <property type="evidence" value="ECO:0007669"/>
    <property type="project" value="UniProtKB-ARBA"/>
</dbReference>
<dbReference type="PROSITE" id="PS50012">
    <property type="entry name" value="RCC1_3"/>
    <property type="match status" value="6"/>
</dbReference>